<dbReference type="InterPro" id="IPR036378">
    <property type="entry name" value="FAS1_dom_sf"/>
</dbReference>
<feature type="chain" id="PRO_5003156522" description="FAS1 domain-containing protein" evidence="2">
    <location>
        <begin position="29"/>
        <end position="469"/>
    </location>
</feature>
<proteinExistence type="predicted"/>
<keyword evidence="2" id="KW-0732">Signal</keyword>
<evidence type="ECO:0000259" key="3">
    <source>
        <dbReference type="PROSITE" id="PS50213"/>
    </source>
</evidence>
<feature type="compositionally biased region" description="Polar residues" evidence="1">
    <location>
        <begin position="353"/>
        <end position="363"/>
    </location>
</feature>
<keyword evidence="5" id="KW-1185">Reference proteome</keyword>
<organism evidence="5">
    <name type="scientific">Chlorella variabilis</name>
    <name type="common">Green alga</name>
    <dbReference type="NCBI Taxonomy" id="554065"/>
    <lineage>
        <taxon>Eukaryota</taxon>
        <taxon>Viridiplantae</taxon>
        <taxon>Chlorophyta</taxon>
        <taxon>core chlorophytes</taxon>
        <taxon>Trebouxiophyceae</taxon>
        <taxon>Chlorellales</taxon>
        <taxon>Chlorellaceae</taxon>
        <taxon>Chlorella clade</taxon>
        <taxon>Chlorella</taxon>
    </lineage>
</organism>
<dbReference type="Proteomes" id="UP000008141">
    <property type="component" value="Unassembled WGS sequence"/>
</dbReference>
<evidence type="ECO:0000256" key="1">
    <source>
        <dbReference type="SAM" id="MobiDB-lite"/>
    </source>
</evidence>
<feature type="signal peptide" evidence="2">
    <location>
        <begin position="1"/>
        <end position="28"/>
    </location>
</feature>
<protein>
    <recommendedName>
        <fullName evidence="3">FAS1 domain-containing protein</fullName>
    </recommendedName>
</protein>
<feature type="region of interest" description="Disordered" evidence="1">
    <location>
        <begin position="343"/>
        <end position="392"/>
    </location>
</feature>
<feature type="region of interest" description="Disordered" evidence="1">
    <location>
        <begin position="67"/>
        <end position="104"/>
    </location>
</feature>
<accession>E1ZKZ6</accession>
<dbReference type="Pfam" id="PF02469">
    <property type="entry name" value="Fasciclin"/>
    <property type="match status" value="1"/>
</dbReference>
<feature type="compositionally biased region" description="Pro residues" evidence="1">
    <location>
        <begin position="73"/>
        <end position="89"/>
    </location>
</feature>
<dbReference type="Gene3D" id="2.30.180.10">
    <property type="entry name" value="FAS1 domain"/>
    <property type="match status" value="1"/>
</dbReference>
<dbReference type="SUPFAM" id="SSF82153">
    <property type="entry name" value="FAS1 domain"/>
    <property type="match status" value="1"/>
</dbReference>
<name>E1ZKZ6_CHLVA</name>
<evidence type="ECO:0000313" key="5">
    <source>
        <dbReference type="Proteomes" id="UP000008141"/>
    </source>
</evidence>
<dbReference type="PROSITE" id="PS51257">
    <property type="entry name" value="PROKAR_LIPOPROTEIN"/>
    <property type="match status" value="1"/>
</dbReference>
<dbReference type="RefSeq" id="XP_005845573.1">
    <property type="nucleotide sequence ID" value="XM_005845511.1"/>
</dbReference>
<evidence type="ECO:0000256" key="2">
    <source>
        <dbReference type="SAM" id="SignalP"/>
    </source>
</evidence>
<dbReference type="KEGG" id="cvr:CHLNCDRAFT_136745"/>
<dbReference type="OrthoDB" id="514667at2759"/>
<dbReference type="GeneID" id="17352994"/>
<feature type="compositionally biased region" description="Low complexity" evidence="1">
    <location>
        <begin position="90"/>
        <end position="103"/>
    </location>
</feature>
<dbReference type="AlphaFoldDB" id="E1ZKZ6"/>
<evidence type="ECO:0000313" key="4">
    <source>
        <dbReference type="EMBL" id="EFN53471.1"/>
    </source>
</evidence>
<dbReference type="InterPro" id="IPR000782">
    <property type="entry name" value="FAS1_domain"/>
</dbReference>
<feature type="domain" description="FAS1" evidence="3">
    <location>
        <begin position="181"/>
        <end position="318"/>
    </location>
</feature>
<reference evidence="4 5" key="1">
    <citation type="journal article" date="2010" name="Plant Cell">
        <title>The Chlorella variabilis NC64A genome reveals adaptation to photosymbiosis, coevolution with viruses, and cryptic sex.</title>
        <authorList>
            <person name="Blanc G."/>
            <person name="Duncan G."/>
            <person name="Agarkova I."/>
            <person name="Borodovsky M."/>
            <person name="Gurnon J."/>
            <person name="Kuo A."/>
            <person name="Lindquist E."/>
            <person name="Lucas S."/>
            <person name="Pangilinan J."/>
            <person name="Polle J."/>
            <person name="Salamov A."/>
            <person name="Terry A."/>
            <person name="Yamada T."/>
            <person name="Dunigan D.D."/>
            <person name="Grigoriev I.V."/>
            <person name="Claverie J.M."/>
            <person name="Van Etten J.L."/>
        </authorList>
    </citation>
    <scope>NUCLEOTIDE SEQUENCE [LARGE SCALE GENOMIC DNA]</scope>
    <source>
        <strain evidence="4 5">NC64A</strain>
    </source>
</reference>
<dbReference type="EMBL" id="GL433851">
    <property type="protein sequence ID" value="EFN53471.1"/>
    <property type="molecule type" value="Genomic_DNA"/>
</dbReference>
<dbReference type="InParanoid" id="E1ZKZ6"/>
<dbReference type="PROSITE" id="PS50213">
    <property type="entry name" value="FAS1"/>
    <property type="match status" value="1"/>
</dbReference>
<sequence length="469" mass="46283">MARSRHPSQAMALALALAAACLLLPASAQGRVLAQEQPNPFLAAPTAANGSPAGPAAATAAAPPPLSEVVATPFPPALPAPAPEAPAAPAPDSEPTAEAPAPAGRAVDPCACTATGLSGGVNTTRVGCGQWDIVSGSAAFTCFVADPPRCTPAGGAPLAPSTKFSGAATRVCSAQEAAPYLPTVSRLIVGTPQLVSFASALRQANLSSVPGQQVTIFAPSNQAFNTAVYSGRVSRQQLQDPTFLRQLVLAAIVPQRLTASDLVAAGTARAAGGQQLPVTSQLAGKLRRSGQTLVGSAGPVLPDLLASTGVIHIAAGFVALPAEAAVATAPAAEAAIAPVDAPLPAAPPRAESHPSTSLTSSAPRTAAFPLPTASDSLAHPSPTAGALPTARPGTTGLLSGSDLASQLTGGCACTTTGRSGGVQTGQAGCARRIDSNFLLPVSLCYVQSPATCLASLQSTAYPGAAWKLC</sequence>
<gene>
    <name evidence="4" type="ORF">CHLNCDRAFT_136745</name>
</gene>